<organism evidence="1 2">
    <name type="scientific">Massilia pinisoli</name>
    <dbReference type="NCBI Taxonomy" id="1772194"/>
    <lineage>
        <taxon>Bacteria</taxon>
        <taxon>Pseudomonadati</taxon>
        <taxon>Pseudomonadota</taxon>
        <taxon>Betaproteobacteria</taxon>
        <taxon>Burkholderiales</taxon>
        <taxon>Oxalobacteraceae</taxon>
        <taxon>Telluria group</taxon>
        <taxon>Massilia</taxon>
    </lineage>
</organism>
<dbReference type="EMBL" id="JANUGW010000004">
    <property type="protein sequence ID" value="MCS0581426.1"/>
    <property type="molecule type" value="Genomic_DNA"/>
</dbReference>
<protein>
    <submittedName>
        <fullName evidence="1">YdeI/OmpD-associated family protein</fullName>
    </submittedName>
</protein>
<gene>
    <name evidence="1" type="ORF">NX784_07475</name>
</gene>
<name>A0ABT1ZND8_9BURK</name>
<dbReference type="RefSeq" id="WP_258816028.1">
    <property type="nucleotide sequence ID" value="NZ_JANUGW010000004.1"/>
</dbReference>
<proteinExistence type="predicted"/>
<keyword evidence="2" id="KW-1185">Reference proteome</keyword>
<sequence>MTSPVFFADAQAFRTWLAAHAHEARELLVGFHKVGTGKPCMRWSDSVDQALCYGWIDGVRKGIDEDTYTIRFTPRKAGSIWSAVNIDKVAKLREQGLMTPAGEAAFAQRSEARSRVYSHERETPAELEPEHIARFKRHKAAWAYFEACPPGYRKRMAHVVTSAKKPETRAARLERLIEACAEGRRLDEWQPAKKT</sequence>
<evidence type="ECO:0000313" key="1">
    <source>
        <dbReference type="EMBL" id="MCS0581426.1"/>
    </source>
</evidence>
<evidence type="ECO:0000313" key="2">
    <source>
        <dbReference type="Proteomes" id="UP001204151"/>
    </source>
</evidence>
<accession>A0ABT1ZND8</accession>
<dbReference type="Pfam" id="PF13376">
    <property type="entry name" value="OmdA"/>
    <property type="match status" value="1"/>
</dbReference>
<comment type="caution">
    <text evidence="1">The sequence shown here is derived from an EMBL/GenBank/DDBJ whole genome shotgun (WGS) entry which is preliminary data.</text>
</comment>
<dbReference type="Proteomes" id="UP001204151">
    <property type="component" value="Unassembled WGS sequence"/>
</dbReference>
<reference evidence="1 2" key="1">
    <citation type="submission" date="2022-08" db="EMBL/GenBank/DDBJ databases">
        <title>Reclassification of Massilia species as members of the genera Telluria, Duganella, Pseudoduganella, Mokoshia gen. nov. and Zemynaea gen. nov. using orthogonal and non-orthogonal genome-based approaches.</title>
        <authorList>
            <person name="Bowman J.P."/>
        </authorList>
    </citation>
    <scope>NUCLEOTIDE SEQUENCE [LARGE SCALE GENOMIC DNA]</scope>
    <source>
        <strain evidence="1 2">JCM 31316</strain>
    </source>
</reference>